<sequence length="108" mass="11991">MLLCNYKKKQHVSNDYGGLQRCRMLGVVGLLLVLLSTSVLADLFTSLADMQVLDEAFKIGETPLYKLEVKGFMSSEGLSLSSEERVTLLEHEYTFTALEASDTAPKIE</sequence>
<dbReference type="Proteomes" id="UP000053676">
    <property type="component" value="Unassembled WGS sequence"/>
</dbReference>
<name>W2TJ84_NECAM</name>
<protein>
    <submittedName>
        <fullName evidence="1">Uncharacterized protein</fullName>
    </submittedName>
</protein>
<reference evidence="2" key="1">
    <citation type="journal article" date="2014" name="Nat. Genet.">
        <title>Genome of the human hookworm Necator americanus.</title>
        <authorList>
            <person name="Tang Y.T."/>
            <person name="Gao X."/>
            <person name="Rosa B.A."/>
            <person name="Abubucker S."/>
            <person name="Hallsworth-Pepin K."/>
            <person name="Martin J."/>
            <person name="Tyagi R."/>
            <person name="Heizer E."/>
            <person name="Zhang X."/>
            <person name="Bhonagiri-Palsikar V."/>
            <person name="Minx P."/>
            <person name="Warren W.C."/>
            <person name="Wang Q."/>
            <person name="Zhan B."/>
            <person name="Hotez P.J."/>
            <person name="Sternberg P.W."/>
            <person name="Dougall A."/>
            <person name="Gaze S.T."/>
            <person name="Mulvenna J."/>
            <person name="Sotillo J."/>
            <person name="Ranganathan S."/>
            <person name="Rabelo E.M."/>
            <person name="Wilson R.K."/>
            <person name="Felgner P.L."/>
            <person name="Bethony J."/>
            <person name="Hawdon J.M."/>
            <person name="Gasser R.B."/>
            <person name="Loukas A."/>
            <person name="Mitreva M."/>
        </authorList>
    </citation>
    <scope>NUCLEOTIDE SEQUENCE [LARGE SCALE GENOMIC DNA]</scope>
</reference>
<keyword evidence="2" id="KW-1185">Reference proteome</keyword>
<proteinExistence type="predicted"/>
<accession>W2TJ84</accession>
<gene>
    <name evidence="1" type="ORF">NECAME_08666</name>
</gene>
<dbReference type="AlphaFoldDB" id="W2TJ84"/>
<evidence type="ECO:0000313" key="2">
    <source>
        <dbReference type="Proteomes" id="UP000053676"/>
    </source>
</evidence>
<evidence type="ECO:0000313" key="1">
    <source>
        <dbReference type="EMBL" id="ETN81226.1"/>
    </source>
</evidence>
<dbReference type="EMBL" id="KI658811">
    <property type="protein sequence ID" value="ETN81226.1"/>
    <property type="molecule type" value="Genomic_DNA"/>
</dbReference>
<organism evidence="1 2">
    <name type="scientific">Necator americanus</name>
    <name type="common">Human hookworm</name>
    <dbReference type="NCBI Taxonomy" id="51031"/>
    <lineage>
        <taxon>Eukaryota</taxon>
        <taxon>Metazoa</taxon>
        <taxon>Ecdysozoa</taxon>
        <taxon>Nematoda</taxon>
        <taxon>Chromadorea</taxon>
        <taxon>Rhabditida</taxon>
        <taxon>Rhabditina</taxon>
        <taxon>Rhabditomorpha</taxon>
        <taxon>Strongyloidea</taxon>
        <taxon>Ancylostomatidae</taxon>
        <taxon>Bunostominae</taxon>
        <taxon>Necator</taxon>
    </lineage>
</organism>
<dbReference type="KEGG" id="nai:NECAME_08666"/>